<dbReference type="CDD" id="cd00158">
    <property type="entry name" value="RHOD"/>
    <property type="match status" value="1"/>
</dbReference>
<dbReference type="SMART" id="SM00450">
    <property type="entry name" value="RHOD"/>
    <property type="match status" value="1"/>
</dbReference>
<evidence type="ECO:0000259" key="2">
    <source>
        <dbReference type="PROSITE" id="PS50206"/>
    </source>
</evidence>
<feature type="domain" description="Rhodanese" evidence="2">
    <location>
        <begin position="53"/>
        <end position="142"/>
    </location>
</feature>
<dbReference type="InterPro" id="IPR036873">
    <property type="entry name" value="Rhodanese-like_dom_sf"/>
</dbReference>
<dbReference type="PROSITE" id="PS50206">
    <property type="entry name" value="RHODANESE_3"/>
    <property type="match status" value="1"/>
</dbReference>
<keyword evidence="1" id="KW-0472">Membrane</keyword>
<dbReference type="PANTHER" id="PTHR43031:SF1">
    <property type="entry name" value="PYRIDINE NUCLEOTIDE-DISULPHIDE OXIDOREDUCTASE"/>
    <property type="match status" value="1"/>
</dbReference>
<dbReference type="EMBL" id="CACVAZ010000073">
    <property type="protein sequence ID" value="CAA6812369.1"/>
    <property type="molecule type" value="Genomic_DNA"/>
</dbReference>
<dbReference type="PANTHER" id="PTHR43031">
    <property type="entry name" value="FAD-DEPENDENT OXIDOREDUCTASE"/>
    <property type="match status" value="1"/>
</dbReference>
<reference evidence="3" key="1">
    <citation type="submission" date="2020-01" db="EMBL/GenBank/DDBJ databases">
        <authorList>
            <person name="Meier V. D."/>
            <person name="Meier V D."/>
        </authorList>
    </citation>
    <scope>NUCLEOTIDE SEQUENCE</scope>
    <source>
        <strain evidence="3">HLG_WM_MAG_02</strain>
    </source>
</reference>
<organism evidence="3">
    <name type="scientific">uncultured Sulfurovum sp</name>
    <dbReference type="NCBI Taxonomy" id="269237"/>
    <lineage>
        <taxon>Bacteria</taxon>
        <taxon>Pseudomonadati</taxon>
        <taxon>Campylobacterota</taxon>
        <taxon>Epsilonproteobacteria</taxon>
        <taxon>Campylobacterales</taxon>
        <taxon>Sulfurovaceae</taxon>
        <taxon>Sulfurovum</taxon>
        <taxon>environmental samples</taxon>
    </lineage>
</organism>
<feature type="transmembrane region" description="Helical" evidence="1">
    <location>
        <begin position="6"/>
        <end position="26"/>
    </location>
</feature>
<evidence type="ECO:0000313" key="3">
    <source>
        <dbReference type="EMBL" id="CAA6812369.1"/>
    </source>
</evidence>
<keyword evidence="1" id="KW-1133">Transmembrane helix</keyword>
<sequence length="142" mass="16359">MRIKRLIIFMIILWSIIGIIMGEKFLSHAYKKGWILANFDSIGAKRVSLLLKKEDKVNVLDVRTLNEYNHKHLKNAIHIPLQDLSNKINELKVAKNKPIIVYCRSGNRSVEAARILVDNGYHPLNVQGGLYQLMRNGVELVW</sequence>
<dbReference type="InterPro" id="IPR050229">
    <property type="entry name" value="GlpE_sulfurtransferase"/>
</dbReference>
<keyword evidence="1" id="KW-0812">Transmembrane</keyword>
<name>A0A6S6SV01_9BACT</name>
<proteinExistence type="predicted"/>
<dbReference type="Gene3D" id="3.40.250.10">
    <property type="entry name" value="Rhodanese-like domain"/>
    <property type="match status" value="1"/>
</dbReference>
<dbReference type="InterPro" id="IPR001763">
    <property type="entry name" value="Rhodanese-like_dom"/>
</dbReference>
<gene>
    <name evidence="3" type="ORF">HELGO_WM15467</name>
</gene>
<dbReference type="Pfam" id="PF00581">
    <property type="entry name" value="Rhodanese"/>
    <property type="match status" value="1"/>
</dbReference>
<protein>
    <recommendedName>
        <fullName evidence="2">Rhodanese domain-containing protein</fullName>
    </recommendedName>
</protein>
<evidence type="ECO:0000256" key="1">
    <source>
        <dbReference type="SAM" id="Phobius"/>
    </source>
</evidence>
<dbReference type="SUPFAM" id="SSF52821">
    <property type="entry name" value="Rhodanese/Cell cycle control phosphatase"/>
    <property type="match status" value="1"/>
</dbReference>
<accession>A0A6S6SV01</accession>
<dbReference type="AlphaFoldDB" id="A0A6S6SV01"/>